<evidence type="ECO:0000313" key="6">
    <source>
        <dbReference type="EMBL" id="KAJ9680272.1"/>
    </source>
</evidence>
<evidence type="ECO:0000313" key="7">
    <source>
        <dbReference type="Proteomes" id="UP001168098"/>
    </source>
</evidence>
<accession>A0AA39DFH3</accession>
<organism evidence="6 7">
    <name type="scientific">Vitis rotundifolia</name>
    <name type="common">Muscadine grape</name>
    <dbReference type="NCBI Taxonomy" id="103349"/>
    <lineage>
        <taxon>Eukaryota</taxon>
        <taxon>Viridiplantae</taxon>
        <taxon>Streptophyta</taxon>
        <taxon>Embryophyta</taxon>
        <taxon>Tracheophyta</taxon>
        <taxon>Spermatophyta</taxon>
        <taxon>Magnoliopsida</taxon>
        <taxon>eudicotyledons</taxon>
        <taxon>Gunneridae</taxon>
        <taxon>Pentapetalae</taxon>
        <taxon>rosids</taxon>
        <taxon>Vitales</taxon>
        <taxon>Vitaceae</taxon>
        <taxon>Viteae</taxon>
        <taxon>Vitis</taxon>
    </lineage>
</organism>
<dbReference type="GO" id="GO:0007200">
    <property type="term" value="P:phospholipase C-activating G protein-coupled receptor signaling pathway"/>
    <property type="evidence" value="ECO:0007669"/>
    <property type="project" value="InterPro"/>
</dbReference>
<evidence type="ECO:0000256" key="2">
    <source>
        <dbReference type="ARBA" id="ARBA00022741"/>
    </source>
</evidence>
<dbReference type="SMART" id="SM00045">
    <property type="entry name" value="DAGKa"/>
    <property type="match status" value="1"/>
</dbReference>
<dbReference type="SUPFAM" id="SSF111331">
    <property type="entry name" value="NAD kinase/diacylglycerol kinase-like"/>
    <property type="match status" value="1"/>
</dbReference>
<proteinExistence type="predicted"/>
<keyword evidence="2" id="KW-0547">Nucleotide-binding</keyword>
<dbReference type="EMBL" id="JARBHA010000015">
    <property type="protein sequence ID" value="KAJ9680272.1"/>
    <property type="molecule type" value="Genomic_DNA"/>
</dbReference>
<evidence type="ECO:0000256" key="4">
    <source>
        <dbReference type="ARBA" id="ARBA00022840"/>
    </source>
</evidence>
<evidence type="ECO:0000256" key="1">
    <source>
        <dbReference type="ARBA" id="ARBA00022679"/>
    </source>
</evidence>
<dbReference type="GO" id="GO:0005524">
    <property type="term" value="F:ATP binding"/>
    <property type="evidence" value="ECO:0007669"/>
    <property type="project" value="UniProtKB-KW"/>
</dbReference>
<reference evidence="6 7" key="1">
    <citation type="journal article" date="2023" name="BMC Biotechnol.">
        <title>Vitis rotundifolia cv Carlos genome sequencing.</title>
        <authorList>
            <person name="Huff M."/>
            <person name="Hulse-Kemp A."/>
            <person name="Scheffler B."/>
            <person name="Youngblood R."/>
            <person name="Simpson S."/>
            <person name="Babiker E."/>
            <person name="Staton M."/>
        </authorList>
    </citation>
    <scope>NUCLEOTIDE SEQUENCE [LARGE SCALE GENOMIC DNA]</scope>
    <source>
        <tissue evidence="6">Leaf</tissue>
    </source>
</reference>
<dbReference type="InterPro" id="IPR002182">
    <property type="entry name" value="NB-ARC"/>
</dbReference>
<keyword evidence="4" id="KW-0067">ATP-binding</keyword>
<comment type="caution">
    <text evidence="6">The sequence shown here is derived from an EMBL/GenBank/DDBJ whole genome shotgun (WGS) entry which is preliminary data.</text>
</comment>
<dbReference type="InterPro" id="IPR037607">
    <property type="entry name" value="DGK"/>
</dbReference>
<feature type="domain" description="Diacylglycerol kinase accessory" evidence="5">
    <location>
        <begin position="534"/>
        <end position="667"/>
    </location>
</feature>
<keyword evidence="7" id="KW-1185">Reference proteome</keyword>
<dbReference type="PANTHER" id="PTHR11255:SF29">
    <property type="entry name" value="DIACYLGLYCEROL KINASE"/>
    <property type="match status" value="1"/>
</dbReference>
<dbReference type="InterPro" id="IPR027417">
    <property type="entry name" value="P-loop_NTPase"/>
</dbReference>
<dbReference type="Proteomes" id="UP001168098">
    <property type="component" value="Unassembled WGS sequence"/>
</dbReference>
<dbReference type="Gene3D" id="3.40.50.300">
    <property type="entry name" value="P-loop containing nucleotide triphosphate hydrolases"/>
    <property type="match status" value="1"/>
</dbReference>
<protein>
    <recommendedName>
        <fullName evidence="5">Diacylglycerol kinase accessory domain-containing protein</fullName>
    </recommendedName>
</protein>
<dbReference type="GO" id="GO:0043531">
    <property type="term" value="F:ADP binding"/>
    <property type="evidence" value="ECO:0007669"/>
    <property type="project" value="InterPro"/>
</dbReference>
<sequence>MSADILQFLKNKFMDDLQEAEEEDSPVEEIPLHSYFQNIKAVLEGTSIHRFTPIRMKDCLYDLISTLEDCILFSEKRKRQIKEGGGSRGRYSLPELWFLCKRRRNLLQIKKKLLLHTSDAAESSSASVPQDDGRAKYWFDDVPQQLFWYGSRFNEQKVKINNWLADATSCNDGSVKKMGIIGVGGSGKTKLMRVILEDTEKEGFPYHRIWIDLSKTLRGDIDFEEILKDMLKQCDGNIDCKDYGAEKLLALLYKVLSGKSYLIVLDGVWDINLDWFFRLGSKLEWDQNSEEKLNRCVIITTRLPCMARKMIGSRNLHHMLPLDSFITQKLITFLSYADTENSPIWLRIGEEIIEQCHGLPLAVPTLKRILLELTVGRRLKDLPFWRMRRDIPIRIMMDCKEDDMLAKDLFLSYRSVFRNDEIFGGDAVVNRLLQAICDTEDDIQRPIAHIALGGEANISVSLGWANQTMDTISRPLDLFYEVFDAKDILIDSWSIVMGMSLPHDIELPDNCLVQDFSEEDLLHMGGDKELHARFWNYYIIGLDAQEWFEGSSFKSWPRNAVLPISIKIKDHQHQWKNLKLHHGIRSIVCLNMPSFPGGLDPWGEPNVKKKRERKFTASFVDDQLLEVIGFRDAWHVDKFLPLNAHGIRLAQAQRIRFELCRGAAKQIYMSFDGIKWKQPTPIDDDTFPIETSYLGRTRMVVNETSKCKLKASGATSNHYPNQPS</sequence>
<keyword evidence="3" id="KW-0418">Kinase</keyword>
<dbReference type="AlphaFoldDB" id="A0AA39DFH3"/>
<dbReference type="InterPro" id="IPR016064">
    <property type="entry name" value="NAD/diacylglycerol_kinase_sf"/>
</dbReference>
<dbReference type="GO" id="GO:0004143">
    <property type="term" value="F:ATP-dependent diacylglycerol kinase activity"/>
    <property type="evidence" value="ECO:0007669"/>
    <property type="project" value="InterPro"/>
</dbReference>
<name>A0AA39DFH3_VITRO</name>
<evidence type="ECO:0000259" key="5">
    <source>
        <dbReference type="SMART" id="SM00045"/>
    </source>
</evidence>
<evidence type="ECO:0000256" key="3">
    <source>
        <dbReference type="ARBA" id="ARBA00022777"/>
    </source>
</evidence>
<keyword evidence="1" id="KW-0808">Transferase</keyword>
<dbReference type="GO" id="GO:0016020">
    <property type="term" value="C:membrane"/>
    <property type="evidence" value="ECO:0007669"/>
    <property type="project" value="TreeGrafter"/>
</dbReference>
<dbReference type="Pfam" id="PF00609">
    <property type="entry name" value="DAGK_acc"/>
    <property type="match status" value="1"/>
</dbReference>
<dbReference type="InterPro" id="IPR000756">
    <property type="entry name" value="Diacylglycerol_kin_accessory"/>
</dbReference>
<dbReference type="PANTHER" id="PTHR11255">
    <property type="entry name" value="DIACYLGLYCEROL KINASE"/>
    <property type="match status" value="1"/>
</dbReference>
<dbReference type="SUPFAM" id="SSF52540">
    <property type="entry name" value="P-loop containing nucleoside triphosphate hydrolases"/>
    <property type="match status" value="1"/>
</dbReference>
<gene>
    <name evidence="6" type="ORF">PVL29_019551</name>
</gene>
<dbReference type="PRINTS" id="PR00364">
    <property type="entry name" value="DISEASERSIST"/>
</dbReference>
<dbReference type="Pfam" id="PF00931">
    <property type="entry name" value="NB-ARC"/>
    <property type="match status" value="1"/>
</dbReference>